<dbReference type="InterPro" id="IPR005835">
    <property type="entry name" value="NTP_transferase_dom"/>
</dbReference>
<dbReference type="AlphaFoldDB" id="A0A411YGM0"/>
<sequence length="262" mass="29937">MKVVLFCGGYGMRMREFSEDIPKPMVPIGTRPVLWHLMRYYAHFGHNDFIICLGYKGEAIKDYFLGYREEVSNDFVLSEGGRRVELLGEDIADWRITFVDTGLAASVGERLLAVRPHLEGEEEFLANYADGLSDVHLPDLIAHAHENDSIATFVCVKPGQTFHVVRFGEDDAIAGLDEASATDLWINGGFFVLRREIFEHLHEGEELVVEAFQRLAKLRRLTGFRHEGFWAGMDTFKDRARLDELSTHGGARWKVWERSCDR</sequence>
<keyword evidence="2" id="KW-0548">Nucleotidyltransferase</keyword>
<organism evidence="2 3">
    <name type="scientific">Egibacter rhizosphaerae</name>
    <dbReference type="NCBI Taxonomy" id="1670831"/>
    <lineage>
        <taxon>Bacteria</taxon>
        <taxon>Bacillati</taxon>
        <taxon>Actinomycetota</taxon>
        <taxon>Nitriliruptoria</taxon>
        <taxon>Egibacterales</taxon>
        <taxon>Egibacteraceae</taxon>
        <taxon>Egibacter</taxon>
    </lineage>
</organism>
<keyword evidence="2" id="KW-0808">Transferase</keyword>
<gene>
    <name evidence="2" type="ORF">ER308_12420</name>
</gene>
<dbReference type="EMBL" id="CP036402">
    <property type="protein sequence ID" value="QBI20291.1"/>
    <property type="molecule type" value="Genomic_DNA"/>
</dbReference>
<dbReference type="InterPro" id="IPR029044">
    <property type="entry name" value="Nucleotide-diphossugar_trans"/>
</dbReference>
<dbReference type="InterPro" id="IPR013446">
    <property type="entry name" value="G1P_cyt_trans-like"/>
</dbReference>
<evidence type="ECO:0000313" key="3">
    <source>
        <dbReference type="Proteomes" id="UP000291469"/>
    </source>
</evidence>
<dbReference type="Gene3D" id="3.90.550.10">
    <property type="entry name" value="Spore Coat Polysaccharide Biosynthesis Protein SpsA, Chain A"/>
    <property type="match status" value="1"/>
</dbReference>
<accession>A0A411YGM0</accession>
<name>A0A411YGM0_9ACTN</name>
<dbReference type="Proteomes" id="UP000291469">
    <property type="component" value="Chromosome"/>
</dbReference>
<protein>
    <submittedName>
        <fullName evidence="2">Glucose-1-phosphate cytidylyltransferase</fullName>
    </submittedName>
</protein>
<evidence type="ECO:0000259" key="1">
    <source>
        <dbReference type="Pfam" id="PF00483"/>
    </source>
</evidence>
<dbReference type="OrthoDB" id="9814110at2"/>
<dbReference type="SUPFAM" id="SSF53448">
    <property type="entry name" value="Nucleotide-diphospho-sugar transferases"/>
    <property type="match status" value="1"/>
</dbReference>
<dbReference type="Pfam" id="PF00483">
    <property type="entry name" value="NTP_transferase"/>
    <property type="match status" value="1"/>
</dbReference>
<dbReference type="PANTHER" id="PTHR47183">
    <property type="entry name" value="GLUCOSE-1-PHOSPHATE CYTIDYLYLTRANSFERASE-RELATED"/>
    <property type="match status" value="1"/>
</dbReference>
<dbReference type="RefSeq" id="WP_131155288.1">
    <property type="nucleotide sequence ID" value="NZ_CP036402.1"/>
</dbReference>
<dbReference type="GO" id="GO:0047343">
    <property type="term" value="F:glucose-1-phosphate cytidylyltransferase activity"/>
    <property type="evidence" value="ECO:0007669"/>
    <property type="project" value="InterPro"/>
</dbReference>
<keyword evidence="3" id="KW-1185">Reference proteome</keyword>
<feature type="domain" description="Nucleotidyl transferase" evidence="1">
    <location>
        <begin position="3"/>
        <end position="206"/>
    </location>
</feature>
<dbReference type="PANTHER" id="PTHR47183:SF3">
    <property type="entry name" value="TRANSFERASE"/>
    <property type="match status" value="1"/>
</dbReference>
<proteinExistence type="predicted"/>
<reference evidence="2 3" key="1">
    <citation type="submission" date="2019-01" db="EMBL/GenBank/DDBJ databases">
        <title>Egibacter rhizosphaerae EGI 80759T.</title>
        <authorList>
            <person name="Chen D.-D."/>
            <person name="Tian Y."/>
            <person name="Jiao J.-Y."/>
            <person name="Zhang X.-T."/>
            <person name="Zhang Y.-G."/>
            <person name="Zhang Y."/>
            <person name="Xiao M."/>
            <person name="Shu W.-S."/>
            <person name="Li W.-J."/>
        </authorList>
    </citation>
    <scope>NUCLEOTIDE SEQUENCE [LARGE SCALE GENOMIC DNA]</scope>
    <source>
        <strain evidence="2 3">EGI 80759</strain>
    </source>
</reference>
<evidence type="ECO:0000313" key="2">
    <source>
        <dbReference type="EMBL" id="QBI20291.1"/>
    </source>
</evidence>
<dbReference type="KEGG" id="erz:ER308_12420"/>